<organism evidence="2 3">
    <name type="scientific">Hydrogenophaga bisanensis</name>
    <dbReference type="NCBI Taxonomy" id="439611"/>
    <lineage>
        <taxon>Bacteria</taxon>
        <taxon>Pseudomonadati</taxon>
        <taxon>Pseudomonadota</taxon>
        <taxon>Betaproteobacteria</taxon>
        <taxon>Burkholderiales</taxon>
        <taxon>Comamonadaceae</taxon>
        <taxon>Hydrogenophaga</taxon>
    </lineage>
</organism>
<feature type="transmembrane region" description="Helical" evidence="1">
    <location>
        <begin position="85"/>
        <end position="102"/>
    </location>
</feature>
<evidence type="ECO:0000313" key="2">
    <source>
        <dbReference type="EMBL" id="MFC7435705.1"/>
    </source>
</evidence>
<feature type="transmembrane region" description="Helical" evidence="1">
    <location>
        <begin position="114"/>
        <end position="137"/>
    </location>
</feature>
<keyword evidence="3" id="KW-1185">Reference proteome</keyword>
<evidence type="ECO:0008006" key="4">
    <source>
        <dbReference type="Google" id="ProtNLM"/>
    </source>
</evidence>
<name>A0ABW2RCB3_9BURK</name>
<protein>
    <recommendedName>
        <fullName evidence="4">Transmembrane protein</fullName>
    </recommendedName>
</protein>
<dbReference type="RefSeq" id="WP_382258814.1">
    <property type="nucleotide sequence ID" value="NZ_JBHTBX010000010.1"/>
</dbReference>
<keyword evidence="1" id="KW-0812">Transmembrane</keyword>
<evidence type="ECO:0000256" key="1">
    <source>
        <dbReference type="SAM" id="Phobius"/>
    </source>
</evidence>
<proteinExistence type="predicted"/>
<comment type="caution">
    <text evidence="2">The sequence shown here is derived from an EMBL/GenBank/DDBJ whole genome shotgun (WGS) entry which is preliminary data.</text>
</comment>
<reference evidence="3" key="1">
    <citation type="journal article" date="2019" name="Int. J. Syst. Evol. Microbiol.">
        <title>The Global Catalogue of Microorganisms (GCM) 10K type strain sequencing project: providing services to taxonomists for standard genome sequencing and annotation.</title>
        <authorList>
            <consortium name="The Broad Institute Genomics Platform"/>
            <consortium name="The Broad Institute Genome Sequencing Center for Infectious Disease"/>
            <person name="Wu L."/>
            <person name="Ma J."/>
        </authorList>
    </citation>
    <scope>NUCLEOTIDE SEQUENCE [LARGE SCALE GENOMIC DNA]</scope>
    <source>
        <strain evidence="3">CCUG 54518</strain>
    </source>
</reference>
<keyword evidence="1" id="KW-0472">Membrane</keyword>
<dbReference type="Proteomes" id="UP001596495">
    <property type="component" value="Unassembled WGS sequence"/>
</dbReference>
<keyword evidence="1" id="KW-1133">Transmembrane helix</keyword>
<feature type="transmembrane region" description="Helical" evidence="1">
    <location>
        <begin position="12"/>
        <end position="33"/>
    </location>
</feature>
<gene>
    <name evidence="2" type="ORF">ACFQNJ_14410</name>
</gene>
<evidence type="ECO:0000313" key="3">
    <source>
        <dbReference type="Proteomes" id="UP001596495"/>
    </source>
</evidence>
<feature type="transmembrane region" description="Helical" evidence="1">
    <location>
        <begin position="54"/>
        <end position="73"/>
    </location>
</feature>
<accession>A0ABW2RCB3</accession>
<sequence>MLDALVIHPWAYPMLEVIHLLGVSLLLGNLALLEMRVFGAGQSLEVRPLAKLSLSLALAGFALAGGSGLLMFASQAEELLTNQIFTAKMLLLVLAGCNAGWFHGRQSLDRLDALAKLQLVVSALLWLLILGCGRWIAYV</sequence>
<dbReference type="EMBL" id="JBHTBX010000010">
    <property type="protein sequence ID" value="MFC7435705.1"/>
    <property type="molecule type" value="Genomic_DNA"/>
</dbReference>